<dbReference type="Gene3D" id="1.20.1440.60">
    <property type="entry name" value="23S rRNA-intervening sequence"/>
    <property type="match status" value="1"/>
</dbReference>
<dbReference type="EMBL" id="BLAX01000001">
    <property type="protein sequence ID" value="GET33768.1"/>
    <property type="molecule type" value="Genomic_DNA"/>
</dbReference>
<dbReference type="NCBIfam" id="TIGR02436">
    <property type="entry name" value="four helix bundle protein"/>
    <property type="match status" value="1"/>
</dbReference>
<dbReference type="SUPFAM" id="SSF158446">
    <property type="entry name" value="IVS-encoded protein-like"/>
    <property type="match status" value="1"/>
</dbReference>
<dbReference type="AlphaFoldDB" id="A0A5M4B1E6"/>
<reference evidence="1 2" key="1">
    <citation type="submission" date="2019-10" db="EMBL/GenBank/DDBJ databases">
        <title>Prolixibacter strains distinguished by the presence of nitrate reductase genes were adept at nitrate-dependent anaerobic corrosion of metallic iron and carbon steel.</title>
        <authorList>
            <person name="Iino T."/>
            <person name="Shono N."/>
            <person name="Ito K."/>
            <person name="Nakamura R."/>
            <person name="Sueoka K."/>
            <person name="Harayama S."/>
            <person name="Ohkuma M."/>
        </authorList>
    </citation>
    <scope>NUCLEOTIDE SEQUENCE [LARGE SCALE GENOMIC DNA]</scope>
    <source>
        <strain evidence="1 2">JCM 13498</strain>
    </source>
</reference>
<proteinExistence type="predicted"/>
<dbReference type="InterPro" id="IPR036583">
    <property type="entry name" value="23S_rRNA_IVS_sf"/>
</dbReference>
<dbReference type="RefSeq" id="WP_025864467.1">
    <property type="nucleotide sequence ID" value="NZ_BLAX01000001.1"/>
</dbReference>
<evidence type="ECO:0000313" key="1">
    <source>
        <dbReference type="EMBL" id="GET33768.1"/>
    </source>
</evidence>
<dbReference type="Proteomes" id="UP000391834">
    <property type="component" value="Unassembled WGS sequence"/>
</dbReference>
<dbReference type="Pfam" id="PF05635">
    <property type="entry name" value="23S_rRNA_IVP"/>
    <property type="match status" value="1"/>
</dbReference>
<accession>A0A5M4B1E6</accession>
<dbReference type="OrthoDB" id="9811959at2"/>
<comment type="caution">
    <text evidence="1">The sequence shown here is derived from an EMBL/GenBank/DDBJ whole genome shotgun (WGS) entry which is preliminary data.</text>
</comment>
<evidence type="ECO:0000313" key="2">
    <source>
        <dbReference type="Proteomes" id="UP000391834"/>
    </source>
</evidence>
<dbReference type="CDD" id="cd16377">
    <property type="entry name" value="23S_rRNA_IVP_like"/>
    <property type="match status" value="1"/>
</dbReference>
<name>A0A5M4B1E6_9BACT</name>
<protein>
    <recommendedName>
        <fullName evidence="3">Four helix bundle protein</fullName>
    </recommendedName>
</protein>
<evidence type="ECO:0008006" key="3">
    <source>
        <dbReference type="Google" id="ProtNLM"/>
    </source>
</evidence>
<dbReference type="NCBIfam" id="NF008911">
    <property type="entry name" value="PRK12275.1-2"/>
    <property type="match status" value="1"/>
</dbReference>
<sequence length="118" mass="13870">MNSFRELTVWQQSMILVEEVYTITKQFPNDETFGLTSQMRRATVSIPSNIAEGYVRKNTKEYIHFLYIALGSLGELDTQIEIADRLKYFQTQKELTSRITEIRQMLYGLIQALKRKIQ</sequence>
<dbReference type="PANTHER" id="PTHR38471:SF2">
    <property type="entry name" value="FOUR HELIX BUNDLE PROTEIN"/>
    <property type="match status" value="1"/>
</dbReference>
<keyword evidence="2" id="KW-1185">Reference proteome</keyword>
<organism evidence="1 2">
    <name type="scientific">Prolixibacter bellariivorans</name>
    <dbReference type="NCBI Taxonomy" id="314319"/>
    <lineage>
        <taxon>Bacteria</taxon>
        <taxon>Pseudomonadati</taxon>
        <taxon>Bacteroidota</taxon>
        <taxon>Bacteroidia</taxon>
        <taxon>Marinilabiliales</taxon>
        <taxon>Prolixibacteraceae</taxon>
        <taxon>Prolixibacter</taxon>
    </lineage>
</organism>
<dbReference type="InterPro" id="IPR012657">
    <property type="entry name" value="23S_rRNA-intervening_sequence"/>
</dbReference>
<gene>
    <name evidence="1" type="ORF">PbJCM13498_26310</name>
</gene>
<dbReference type="PANTHER" id="PTHR38471">
    <property type="entry name" value="FOUR HELIX BUNDLE PROTEIN"/>
    <property type="match status" value="1"/>
</dbReference>